<sequence>MCPRSALDFVFMRISGGCFFCFDFEAGRGSALEREQVELVCMVACSPVSVPLSFWYARQLGLEHFFFGTCRSGVVRPSMRSRRPCRRQCSGGATVLDRQRASGATCYCYTYRNIMVAVFMALKSVELWEEGQRPTPWPTNTGAKTRPQSVLHQTRYISMHGNEVLQGRDVLAMQMDVPRPAITLCMYRKACSPDDTVDTRDVEMHRGRISRVSHGLWQHLDLQLQLAVSMCSRPYSIQLP</sequence>
<dbReference type="EMBL" id="ML976688">
    <property type="protein sequence ID" value="KAF1972295.1"/>
    <property type="molecule type" value="Genomic_DNA"/>
</dbReference>
<reference evidence="1" key="1">
    <citation type="journal article" date="2020" name="Stud. Mycol.">
        <title>101 Dothideomycetes genomes: a test case for predicting lifestyles and emergence of pathogens.</title>
        <authorList>
            <person name="Haridas S."/>
            <person name="Albert R."/>
            <person name="Binder M."/>
            <person name="Bloem J."/>
            <person name="Labutti K."/>
            <person name="Salamov A."/>
            <person name="Andreopoulos B."/>
            <person name="Baker S."/>
            <person name="Barry K."/>
            <person name="Bills G."/>
            <person name="Bluhm B."/>
            <person name="Cannon C."/>
            <person name="Castanera R."/>
            <person name="Culley D."/>
            <person name="Daum C."/>
            <person name="Ezra D."/>
            <person name="Gonzalez J."/>
            <person name="Henrissat B."/>
            <person name="Kuo A."/>
            <person name="Liang C."/>
            <person name="Lipzen A."/>
            <person name="Lutzoni F."/>
            <person name="Magnuson J."/>
            <person name="Mondo S."/>
            <person name="Nolan M."/>
            <person name="Ohm R."/>
            <person name="Pangilinan J."/>
            <person name="Park H.-J."/>
            <person name="Ramirez L."/>
            <person name="Alfaro M."/>
            <person name="Sun H."/>
            <person name="Tritt A."/>
            <person name="Yoshinaga Y."/>
            <person name="Zwiers L.-H."/>
            <person name="Turgeon B."/>
            <person name="Goodwin S."/>
            <person name="Spatafora J."/>
            <person name="Crous P."/>
            <person name="Grigoriev I."/>
        </authorList>
    </citation>
    <scope>NUCLEOTIDE SEQUENCE</scope>
    <source>
        <strain evidence="1">CBS 107.79</strain>
    </source>
</reference>
<evidence type="ECO:0000313" key="1">
    <source>
        <dbReference type="EMBL" id="KAF1972295.1"/>
    </source>
</evidence>
<protein>
    <submittedName>
        <fullName evidence="1">Uncharacterized protein</fullName>
    </submittedName>
</protein>
<evidence type="ECO:0000313" key="2">
    <source>
        <dbReference type="Proteomes" id="UP000800036"/>
    </source>
</evidence>
<dbReference type="Proteomes" id="UP000800036">
    <property type="component" value="Unassembled WGS sequence"/>
</dbReference>
<proteinExistence type="predicted"/>
<keyword evidence="2" id="KW-1185">Reference proteome</keyword>
<organism evidence="1 2">
    <name type="scientific">Bimuria novae-zelandiae CBS 107.79</name>
    <dbReference type="NCBI Taxonomy" id="1447943"/>
    <lineage>
        <taxon>Eukaryota</taxon>
        <taxon>Fungi</taxon>
        <taxon>Dikarya</taxon>
        <taxon>Ascomycota</taxon>
        <taxon>Pezizomycotina</taxon>
        <taxon>Dothideomycetes</taxon>
        <taxon>Pleosporomycetidae</taxon>
        <taxon>Pleosporales</taxon>
        <taxon>Massarineae</taxon>
        <taxon>Didymosphaeriaceae</taxon>
        <taxon>Bimuria</taxon>
    </lineage>
</organism>
<dbReference type="AlphaFoldDB" id="A0A6A5V593"/>
<accession>A0A6A5V593</accession>
<name>A0A6A5V593_9PLEO</name>
<gene>
    <name evidence="1" type="ORF">BU23DRAFT_165372</name>
</gene>